<dbReference type="Pfam" id="PF10368">
    <property type="entry name" value="YkyA"/>
    <property type="match status" value="1"/>
</dbReference>
<dbReference type="SUPFAM" id="SSF140423">
    <property type="entry name" value="MW0975(SA0943)-like"/>
    <property type="match status" value="1"/>
</dbReference>
<keyword evidence="1" id="KW-0175">Coiled coil</keyword>
<dbReference type="Gene3D" id="1.20.120.570">
    <property type="entry name" value="YkyA-like"/>
    <property type="match status" value="1"/>
</dbReference>
<evidence type="ECO:0000256" key="1">
    <source>
        <dbReference type="SAM" id="Coils"/>
    </source>
</evidence>
<gene>
    <name evidence="2" type="ORF">D7Z54_22480</name>
</gene>
<dbReference type="AlphaFoldDB" id="A0A3R9QHZ8"/>
<keyword evidence="3" id="KW-1185">Reference proteome</keyword>
<feature type="coiled-coil region" evidence="1">
    <location>
        <begin position="44"/>
        <end position="194"/>
    </location>
</feature>
<dbReference type="InterPro" id="IPR036785">
    <property type="entry name" value="YkyA-like_sf"/>
</dbReference>
<evidence type="ECO:0008006" key="4">
    <source>
        <dbReference type="Google" id="ProtNLM"/>
    </source>
</evidence>
<proteinExistence type="predicted"/>
<comment type="caution">
    <text evidence="2">The sequence shown here is derived from an EMBL/GenBank/DDBJ whole genome shotgun (WGS) entry which is preliminary data.</text>
</comment>
<dbReference type="EMBL" id="RBVX01000028">
    <property type="protein sequence ID" value="RSL31087.1"/>
    <property type="molecule type" value="Genomic_DNA"/>
</dbReference>
<accession>A0A3R9QHZ8</accession>
<dbReference type="InterPro" id="IPR019454">
    <property type="entry name" value="Lipoprot_YkyA-like"/>
</dbReference>
<evidence type="ECO:0000313" key="3">
    <source>
        <dbReference type="Proteomes" id="UP000275076"/>
    </source>
</evidence>
<protein>
    <recommendedName>
        <fullName evidence="4">Cell-wall binding lipoprotein</fullName>
    </recommendedName>
</protein>
<evidence type="ECO:0000313" key="2">
    <source>
        <dbReference type="EMBL" id="RSL31087.1"/>
    </source>
</evidence>
<name>A0A3R9QHZ8_9BACI</name>
<reference evidence="2 3" key="1">
    <citation type="submission" date="2018-10" db="EMBL/GenBank/DDBJ databases">
        <title>Draft genome sequence of Bacillus salarius IM0101, isolated from a hypersaline soil in Inner Mongolia, China.</title>
        <authorList>
            <person name="Yamprayoonswat W."/>
            <person name="Boonvisut S."/>
            <person name="Jumpathong W."/>
            <person name="Sittihan S."/>
            <person name="Ruangsuj P."/>
            <person name="Wanthongcharoen S."/>
            <person name="Thongpramul N."/>
            <person name="Pimmason S."/>
            <person name="Yu B."/>
            <person name="Yasawong M."/>
        </authorList>
    </citation>
    <scope>NUCLEOTIDE SEQUENCE [LARGE SCALE GENOMIC DNA]</scope>
    <source>
        <strain evidence="2 3">IM0101</strain>
    </source>
</reference>
<dbReference type="OrthoDB" id="2576511at2"/>
<sequence length="232" mass="26989">MGRKKVILLNKKNTLIVTACVFIGVLSACGSTSAEKVYTHLEEAASMENEFEAQQEPIMELEQQEQELYEEMLSLGIEELEQIESLSEEATGYAKERKELLETEKESIEAAFEEYKRGEEQLDNVEDVDEEAQAVKEAMNNRYEAYQDLYESYKTAIEKDIILYEAFTKKELTIDDLQAEIDEVNEQYSMVVENRDQFNKYTDEYNEAKDAFYEKTDLEIKDEESEDVEESD</sequence>
<dbReference type="PROSITE" id="PS51257">
    <property type="entry name" value="PROKAR_LIPOPROTEIN"/>
    <property type="match status" value="1"/>
</dbReference>
<organism evidence="2 3">
    <name type="scientific">Salibacterium salarium</name>
    <dbReference type="NCBI Taxonomy" id="284579"/>
    <lineage>
        <taxon>Bacteria</taxon>
        <taxon>Bacillati</taxon>
        <taxon>Bacillota</taxon>
        <taxon>Bacilli</taxon>
        <taxon>Bacillales</taxon>
        <taxon>Bacillaceae</taxon>
    </lineage>
</organism>
<dbReference type="Proteomes" id="UP000275076">
    <property type="component" value="Unassembled WGS sequence"/>
</dbReference>